<reference evidence="3" key="1">
    <citation type="submission" date="2022-11" db="UniProtKB">
        <authorList>
            <consortium name="WormBaseParasite"/>
        </authorList>
    </citation>
    <scope>IDENTIFICATION</scope>
</reference>
<protein>
    <submittedName>
        <fullName evidence="3">Uncharacterized protein</fullName>
    </submittedName>
</protein>
<dbReference type="WBParaSite" id="nRc.2.0.1.t25945-RA">
    <property type="protein sequence ID" value="nRc.2.0.1.t25945-RA"/>
    <property type="gene ID" value="nRc.2.0.1.g25945"/>
</dbReference>
<dbReference type="AlphaFoldDB" id="A0A915JIH7"/>
<keyword evidence="1" id="KW-1133">Transmembrane helix</keyword>
<keyword evidence="2" id="KW-1185">Reference proteome</keyword>
<organism evidence="2 3">
    <name type="scientific">Romanomermis culicivorax</name>
    <name type="common">Nematode worm</name>
    <dbReference type="NCBI Taxonomy" id="13658"/>
    <lineage>
        <taxon>Eukaryota</taxon>
        <taxon>Metazoa</taxon>
        <taxon>Ecdysozoa</taxon>
        <taxon>Nematoda</taxon>
        <taxon>Enoplea</taxon>
        <taxon>Dorylaimia</taxon>
        <taxon>Mermithida</taxon>
        <taxon>Mermithoidea</taxon>
        <taxon>Mermithidae</taxon>
        <taxon>Romanomermis</taxon>
    </lineage>
</organism>
<sequence length="155" mass="17495">MRLTGHYYPRYSSPPTTQPSFFSSQCVGVDHFIVLARFSVLYNVFLLCALIVLSCWPDVSIFAVTRKGVRATRQLQLFCMVVFTPRGTAKQYPEQLSTIPVTVPVKPYALKDAAVKTSEGRLMASYKKCSRRCIGKNESTFCVTRPSPCNLRQKK</sequence>
<evidence type="ECO:0000313" key="2">
    <source>
        <dbReference type="Proteomes" id="UP000887565"/>
    </source>
</evidence>
<proteinExistence type="predicted"/>
<dbReference type="Proteomes" id="UP000887565">
    <property type="component" value="Unplaced"/>
</dbReference>
<feature type="transmembrane region" description="Helical" evidence="1">
    <location>
        <begin position="40"/>
        <end position="64"/>
    </location>
</feature>
<evidence type="ECO:0000256" key="1">
    <source>
        <dbReference type="SAM" id="Phobius"/>
    </source>
</evidence>
<name>A0A915JIH7_ROMCU</name>
<evidence type="ECO:0000313" key="3">
    <source>
        <dbReference type="WBParaSite" id="nRc.2.0.1.t25945-RA"/>
    </source>
</evidence>
<keyword evidence="1" id="KW-0812">Transmembrane</keyword>
<keyword evidence="1" id="KW-0472">Membrane</keyword>
<accession>A0A915JIH7</accession>